<dbReference type="Proteomes" id="UP000001929">
    <property type="component" value="Chromosome"/>
</dbReference>
<dbReference type="Pfam" id="PF01878">
    <property type="entry name" value="EVE"/>
    <property type="match status" value="1"/>
</dbReference>
<dbReference type="Gene3D" id="3.10.590.10">
    <property type="entry name" value="ph1033 like domains"/>
    <property type="match status" value="1"/>
</dbReference>
<name>Q2RNC8_RHORT</name>
<dbReference type="eggNOG" id="COG2947">
    <property type="taxonomic scope" value="Bacteria"/>
</dbReference>
<dbReference type="EnsemblBacteria" id="ABC24367">
    <property type="protein sequence ID" value="ABC24367"/>
    <property type="gene ID" value="Rru_A3573"/>
</dbReference>
<dbReference type="KEGG" id="rru:Rru_A3573"/>
<dbReference type="PANTHER" id="PTHR14087:SF8">
    <property type="entry name" value="OS03G0676100 PROTEIN"/>
    <property type="match status" value="1"/>
</dbReference>
<dbReference type="CDD" id="cd21133">
    <property type="entry name" value="EVE"/>
    <property type="match status" value="1"/>
</dbReference>
<dbReference type="STRING" id="269796.Rru_A3573"/>
<gene>
    <name evidence="2" type="ordered locus">Rru_A3573</name>
</gene>
<protein>
    <recommendedName>
        <fullName evidence="1">EVE domain-containing protein</fullName>
    </recommendedName>
</protein>
<reference evidence="2 3" key="1">
    <citation type="journal article" date="2011" name="Stand. Genomic Sci.">
        <title>Complete genome sequence of Rhodospirillum rubrum type strain (S1).</title>
        <authorList>
            <person name="Munk A.C."/>
            <person name="Copeland A."/>
            <person name="Lucas S."/>
            <person name="Lapidus A."/>
            <person name="Del Rio T.G."/>
            <person name="Barry K."/>
            <person name="Detter J.C."/>
            <person name="Hammon N."/>
            <person name="Israni S."/>
            <person name="Pitluck S."/>
            <person name="Brettin T."/>
            <person name="Bruce D."/>
            <person name="Han C."/>
            <person name="Tapia R."/>
            <person name="Gilna P."/>
            <person name="Schmutz J."/>
            <person name="Larimer F."/>
            <person name="Land M."/>
            <person name="Kyrpides N.C."/>
            <person name="Mavromatis K."/>
            <person name="Richardson P."/>
            <person name="Rohde M."/>
            <person name="Goker M."/>
            <person name="Klenk H.P."/>
            <person name="Zhang Y."/>
            <person name="Roberts G.P."/>
            <person name="Reslewic S."/>
            <person name="Schwartz D.C."/>
        </authorList>
    </citation>
    <scope>NUCLEOTIDE SEQUENCE [LARGE SCALE GENOMIC DNA]</scope>
    <source>
        <strain evidence="3">ATCC 11170 / ATH 1.1.1 / DSM 467 / LMG 4362 / NCIMB 8255 / S1</strain>
    </source>
</reference>
<proteinExistence type="predicted"/>
<sequence length="135" mass="15326">MAYWLVKSEPSTWSWQNQLDKGIEHWDGVRNHQASNHMKAMRLGDQAFFYHSVNEKRIVGIVEVVKEYYPDPTDPAHRFGMVDFKALHTLPTPVTLAMIKADPRLSHLGLVRQSRLSVSSVDEASWGLIRGLGGL</sequence>
<dbReference type="InterPro" id="IPR052181">
    <property type="entry name" value="5hmC_binding"/>
</dbReference>
<dbReference type="EMBL" id="CP000230">
    <property type="protein sequence ID" value="ABC24367.1"/>
    <property type="molecule type" value="Genomic_DNA"/>
</dbReference>
<dbReference type="SUPFAM" id="SSF88697">
    <property type="entry name" value="PUA domain-like"/>
    <property type="match status" value="1"/>
</dbReference>
<dbReference type="InterPro" id="IPR015947">
    <property type="entry name" value="PUA-like_sf"/>
</dbReference>
<dbReference type="InterPro" id="IPR047197">
    <property type="entry name" value="THYN1-like_EVE"/>
</dbReference>
<dbReference type="PATRIC" id="fig|269796.9.peg.3694"/>
<dbReference type="RefSeq" id="WP_011391320.1">
    <property type="nucleotide sequence ID" value="NC_007643.1"/>
</dbReference>
<accession>Q2RNC8</accession>
<feature type="domain" description="EVE" evidence="1">
    <location>
        <begin position="2"/>
        <end position="130"/>
    </location>
</feature>
<dbReference type="HOGENOM" id="CLU_041799_2_1_5"/>
<dbReference type="InterPro" id="IPR002740">
    <property type="entry name" value="EVE_domain"/>
</dbReference>
<organism evidence="2 3">
    <name type="scientific">Rhodospirillum rubrum (strain ATCC 11170 / ATH 1.1.1 / DSM 467 / LMG 4362 / NCIMB 8255 / S1)</name>
    <dbReference type="NCBI Taxonomy" id="269796"/>
    <lineage>
        <taxon>Bacteria</taxon>
        <taxon>Pseudomonadati</taxon>
        <taxon>Pseudomonadota</taxon>
        <taxon>Alphaproteobacteria</taxon>
        <taxon>Rhodospirillales</taxon>
        <taxon>Rhodospirillaceae</taxon>
        <taxon>Rhodospirillum</taxon>
    </lineage>
</organism>
<evidence type="ECO:0000313" key="2">
    <source>
        <dbReference type="EMBL" id="ABC24367.1"/>
    </source>
</evidence>
<evidence type="ECO:0000259" key="1">
    <source>
        <dbReference type="Pfam" id="PF01878"/>
    </source>
</evidence>
<evidence type="ECO:0000313" key="3">
    <source>
        <dbReference type="Proteomes" id="UP000001929"/>
    </source>
</evidence>
<keyword evidence="3" id="KW-1185">Reference proteome</keyword>
<dbReference type="AlphaFoldDB" id="Q2RNC8"/>
<dbReference type="PhylomeDB" id="Q2RNC8"/>
<dbReference type="PANTHER" id="PTHR14087">
    <property type="entry name" value="THYMOCYTE NUCLEAR PROTEIN 1"/>
    <property type="match status" value="1"/>
</dbReference>